<dbReference type="EMBL" id="AP024238">
    <property type="protein sequence ID" value="BCO27565.1"/>
    <property type="molecule type" value="Genomic_DNA"/>
</dbReference>
<dbReference type="InterPro" id="IPR036188">
    <property type="entry name" value="FAD/NAD-bd_sf"/>
</dbReference>
<gene>
    <name evidence="1" type="ORF">MIZ03_2453</name>
</gene>
<keyword evidence="2" id="KW-1185">Reference proteome</keyword>
<evidence type="ECO:0000313" key="1">
    <source>
        <dbReference type="EMBL" id="BCO27565.1"/>
    </source>
</evidence>
<dbReference type="Gene3D" id="3.50.50.60">
    <property type="entry name" value="FAD/NAD(P)-binding domain"/>
    <property type="match status" value="2"/>
</dbReference>
<dbReference type="Proteomes" id="UP000824366">
    <property type="component" value="Chromosome"/>
</dbReference>
<proteinExistence type="predicted"/>
<organism evidence="1 2">
    <name type="scientific">Rhodoferax lithotrophicus</name>
    <dbReference type="NCBI Taxonomy" id="2798804"/>
    <lineage>
        <taxon>Bacteria</taxon>
        <taxon>Pseudomonadati</taxon>
        <taxon>Pseudomonadota</taxon>
        <taxon>Betaproteobacteria</taxon>
        <taxon>Burkholderiales</taxon>
        <taxon>Comamonadaceae</taxon>
        <taxon>Rhodoferax</taxon>
    </lineage>
</organism>
<name>A0ABN6D692_9BURK</name>
<accession>A0ABN6D692</accession>
<sequence length="62" mass="6408">MLKTKTVAAEATPEGIKVTFAPAEEGVKVPEPQTYDLVLQAVGRTPNGKKIAADKAGVAVSD</sequence>
<protein>
    <submittedName>
        <fullName evidence="1">Dihydrolipoyl dehydrogenase</fullName>
    </submittedName>
</protein>
<reference evidence="1 2" key="1">
    <citation type="journal article" date="2021" name="Microbiol. Spectr.">
        <title>A Single Bacterium Capable of Oxidation and Reduction of Iron at Circumneutral pH.</title>
        <authorList>
            <person name="Kato S."/>
            <person name="Ohkuma M."/>
        </authorList>
    </citation>
    <scope>NUCLEOTIDE SEQUENCE [LARGE SCALE GENOMIC DNA]</scope>
    <source>
        <strain evidence="1 2">MIZ03</strain>
    </source>
</reference>
<evidence type="ECO:0000313" key="2">
    <source>
        <dbReference type="Proteomes" id="UP000824366"/>
    </source>
</evidence>